<dbReference type="Proteomes" id="UP001204772">
    <property type="component" value="Unassembled WGS sequence"/>
</dbReference>
<accession>A0ABT1FRT2</accession>
<name>A0ABT1FRT2_9BACT</name>
<dbReference type="EMBL" id="JAMZEL010000008">
    <property type="protein sequence ID" value="MCP1384465.1"/>
    <property type="molecule type" value="Genomic_DNA"/>
</dbReference>
<keyword evidence="2" id="KW-1185">Reference proteome</keyword>
<protein>
    <recommendedName>
        <fullName evidence="3">Carbohydrate-binding domain-containing protein</fullName>
    </recommendedName>
</protein>
<evidence type="ECO:0000313" key="1">
    <source>
        <dbReference type="EMBL" id="MCP1384465.1"/>
    </source>
</evidence>
<proteinExistence type="predicted"/>
<evidence type="ECO:0008006" key="3">
    <source>
        <dbReference type="Google" id="ProtNLM"/>
    </source>
</evidence>
<sequence length="188" mass="20871">MQKLPQLDKLNNSNVQGLDLVRLIDVRDVAGFLTPENVWSGAYAGCLPVGGLVPNEGAVWIEMRFRAGASNHTETRLKSNQGDSWQQTLSMQIPIDSPERAKLVRMLSRGRFIAIRMDANEVVRVVGTVQQPLKLADMAFTTSGLNAWTFSLLSTGPRQAYYINGWDDTDLYGNPADFAFNFSLDFNA</sequence>
<dbReference type="RefSeq" id="WP_253530029.1">
    <property type="nucleotide sequence ID" value="NZ_JAMZEL010000008.1"/>
</dbReference>
<gene>
    <name evidence="1" type="ORF">NCI00_18650</name>
</gene>
<comment type="caution">
    <text evidence="1">The sequence shown here is derived from an EMBL/GenBank/DDBJ whole genome shotgun (WGS) entry which is preliminary data.</text>
</comment>
<evidence type="ECO:0000313" key="2">
    <source>
        <dbReference type="Proteomes" id="UP001204772"/>
    </source>
</evidence>
<organism evidence="1 2">
    <name type="scientific">Runella salmonicolor</name>
    <dbReference type="NCBI Taxonomy" id="2950278"/>
    <lineage>
        <taxon>Bacteria</taxon>
        <taxon>Pseudomonadati</taxon>
        <taxon>Bacteroidota</taxon>
        <taxon>Cytophagia</taxon>
        <taxon>Cytophagales</taxon>
        <taxon>Spirosomataceae</taxon>
        <taxon>Runella</taxon>
    </lineage>
</organism>
<reference evidence="1 2" key="1">
    <citation type="submission" date="2022-06" db="EMBL/GenBank/DDBJ databases">
        <title>Runella sp. S5 genome sequencing.</title>
        <authorList>
            <person name="Park S."/>
        </authorList>
    </citation>
    <scope>NUCLEOTIDE SEQUENCE [LARGE SCALE GENOMIC DNA]</scope>
    <source>
        <strain evidence="1 2">S5</strain>
    </source>
</reference>